<dbReference type="Pfam" id="PF07690">
    <property type="entry name" value="MFS_1"/>
    <property type="match status" value="1"/>
</dbReference>
<evidence type="ECO:0000313" key="6">
    <source>
        <dbReference type="EMBL" id="NGP77214.1"/>
    </source>
</evidence>
<dbReference type="InterPro" id="IPR052524">
    <property type="entry name" value="MFS_Cyanate_Porter"/>
</dbReference>
<evidence type="ECO:0000259" key="5">
    <source>
        <dbReference type="PROSITE" id="PS50850"/>
    </source>
</evidence>
<dbReference type="RefSeq" id="WP_165142334.1">
    <property type="nucleotide sequence ID" value="NZ_JAALLT010000003.1"/>
</dbReference>
<keyword evidence="2 4" id="KW-1133">Transmembrane helix</keyword>
<dbReference type="InterPro" id="IPR020846">
    <property type="entry name" value="MFS_dom"/>
</dbReference>
<feature type="transmembrane region" description="Helical" evidence="4">
    <location>
        <begin position="279"/>
        <end position="296"/>
    </location>
</feature>
<feature type="transmembrane region" description="Helical" evidence="4">
    <location>
        <begin position="137"/>
        <end position="159"/>
    </location>
</feature>
<gene>
    <name evidence="6" type="ORF">G3570_11250</name>
</gene>
<dbReference type="PANTHER" id="PTHR23523">
    <property type="match status" value="1"/>
</dbReference>
<dbReference type="Proteomes" id="UP000473278">
    <property type="component" value="Unassembled WGS sequence"/>
</dbReference>
<feature type="transmembrane region" description="Helical" evidence="4">
    <location>
        <begin position="366"/>
        <end position="387"/>
    </location>
</feature>
<name>A0A6M1T0Z5_9BACT</name>
<accession>A0A6M1T0Z5</accession>
<feature type="transmembrane region" description="Helical" evidence="4">
    <location>
        <begin position="48"/>
        <end position="67"/>
    </location>
</feature>
<proteinExistence type="predicted"/>
<feature type="transmembrane region" description="Helical" evidence="4">
    <location>
        <begin position="165"/>
        <end position="185"/>
    </location>
</feature>
<feature type="domain" description="Major facilitator superfamily (MFS) profile" evidence="5">
    <location>
        <begin position="12"/>
        <end position="392"/>
    </location>
</feature>
<dbReference type="Gene3D" id="1.20.1250.20">
    <property type="entry name" value="MFS general substrate transporter like domains"/>
    <property type="match status" value="2"/>
</dbReference>
<dbReference type="PANTHER" id="PTHR23523:SF2">
    <property type="entry name" value="2-NITROIMIDAZOLE TRANSPORTER"/>
    <property type="match status" value="1"/>
</dbReference>
<comment type="caution">
    <text evidence="6">The sequence shown here is derived from an EMBL/GenBank/DDBJ whole genome shotgun (WGS) entry which is preliminary data.</text>
</comment>
<dbReference type="InterPro" id="IPR011701">
    <property type="entry name" value="MFS"/>
</dbReference>
<evidence type="ECO:0000256" key="4">
    <source>
        <dbReference type="SAM" id="Phobius"/>
    </source>
</evidence>
<dbReference type="PROSITE" id="PS50850">
    <property type="entry name" value="MFS"/>
    <property type="match status" value="1"/>
</dbReference>
<evidence type="ECO:0000256" key="3">
    <source>
        <dbReference type="ARBA" id="ARBA00023136"/>
    </source>
</evidence>
<keyword evidence="7" id="KW-1185">Reference proteome</keyword>
<protein>
    <submittedName>
        <fullName evidence="6">MFS transporter</fullName>
    </submittedName>
</protein>
<evidence type="ECO:0000313" key="7">
    <source>
        <dbReference type="Proteomes" id="UP000473278"/>
    </source>
</evidence>
<reference evidence="6 7" key="1">
    <citation type="submission" date="2020-02" db="EMBL/GenBank/DDBJ databases">
        <title>Balneolaceae bacterium YR4-1, complete genome.</title>
        <authorList>
            <person name="Li Y."/>
            <person name="Wu S."/>
        </authorList>
    </citation>
    <scope>NUCLEOTIDE SEQUENCE [LARGE SCALE GENOMIC DNA]</scope>
    <source>
        <strain evidence="6 7">YR4-1</strain>
    </source>
</reference>
<dbReference type="EMBL" id="JAALLT010000003">
    <property type="protein sequence ID" value="NGP77214.1"/>
    <property type="molecule type" value="Genomic_DNA"/>
</dbReference>
<organism evidence="6 7">
    <name type="scientific">Halalkalibaculum roseum</name>
    <dbReference type="NCBI Taxonomy" id="2709311"/>
    <lineage>
        <taxon>Bacteria</taxon>
        <taxon>Pseudomonadati</taxon>
        <taxon>Balneolota</taxon>
        <taxon>Balneolia</taxon>
        <taxon>Balneolales</taxon>
        <taxon>Balneolaceae</taxon>
        <taxon>Halalkalibaculum</taxon>
    </lineage>
</organism>
<dbReference type="InterPro" id="IPR036259">
    <property type="entry name" value="MFS_trans_sf"/>
</dbReference>
<feature type="transmembrane region" description="Helical" evidence="4">
    <location>
        <begin position="302"/>
        <end position="325"/>
    </location>
</feature>
<dbReference type="CDD" id="cd17339">
    <property type="entry name" value="MFS_NIMT_CynX_like"/>
    <property type="match status" value="1"/>
</dbReference>
<evidence type="ECO:0000256" key="1">
    <source>
        <dbReference type="ARBA" id="ARBA00022692"/>
    </source>
</evidence>
<sequence length="397" mass="42456">MPAKQQHNQNRALLIVGIILIAINLRPALAGVGPLISAIRDTTGLSNTMLGLLTTLPLLAFGVVSMFTSIFTRRMGIEGTIALALSLLTIGISLRVIPSDLALFGGTLLLGIGIAFGNVLLPSLVKRDFPEKTGLMTSLYSSMLGVGAALAAGVSVPLAKDLNLGWHWSLGVWALLSLAALLIWLPQLNRQTKPKHAKTFLESISDLGQSKLAWNVALFMGLQSLAFYVVLAWLPEILQDRGIDENTAGWLLSLSQGTGVLGTLIVPIWAEKIGDQRKLVWYLVILEMVSIAGLMLPESFLVGLWASLIGFSLGGSFGLALLFIVMRTHDTETATELSGMAQSIGYLLAATGPTLFGALHDLTRTWFIPLLLLFIVAVFKIVTGIIAGKPVNVQQTG</sequence>
<feature type="transmembrane region" description="Helical" evidence="4">
    <location>
        <begin position="103"/>
        <end position="125"/>
    </location>
</feature>
<dbReference type="AlphaFoldDB" id="A0A6M1T0Z5"/>
<feature type="transmembrane region" description="Helical" evidence="4">
    <location>
        <begin position="337"/>
        <end position="360"/>
    </location>
</feature>
<keyword evidence="3 4" id="KW-0472">Membrane</keyword>
<dbReference type="GO" id="GO:0022857">
    <property type="term" value="F:transmembrane transporter activity"/>
    <property type="evidence" value="ECO:0007669"/>
    <property type="project" value="InterPro"/>
</dbReference>
<dbReference type="SUPFAM" id="SSF103473">
    <property type="entry name" value="MFS general substrate transporter"/>
    <property type="match status" value="1"/>
</dbReference>
<evidence type="ECO:0000256" key="2">
    <source>
        <dbReference type="ARBA" id="ARBA00022989"/>
    </source>
</evidence>
<keyword evidence="1 4" id="KW-0812">Transmembrane</keyword>
<feature type="transmembrane region" description="Helical" evidence="4">
    <location>
        <begin position="12"/>
        <end position="36"/>
    </location>
</feature>
<feature type="transmembrane region" description="Helical" evidence="4">
    <location>
        <begin position="247"/>
        <end position="270"/>
    </location>
</feature>
<feature type="transmembrane region" description="Helical" evidence="4">
    <location>
        <begin position="212"/>
        <end position="235"/>
    </location>
</feature>
<feature type="transmembrane region" description="Helical" evidence="4">
    <location>
        <begin position="79"/>
        <end position="97"/>
    </location>
</feature>